<reference evidence="2 3" key="1">
    <citation type="submission" date="2019-03" db="EMBL/GenBank/DDBJ databases">
        <authorList>
            <person name="Kim M.K.M."/>
        </authorList>
    </citation>
    <scope>NUCLEOTIDE SEQUENCE [LARGE SCALE GENOMIC DNA]</scope>
    <source>
        <strain evidence="2 3">17J68-12</strain>
    </source>
</reference>
<dbReference type="OrthoDB" id="9983903at2"/>
<dbReference type="RefSeq" id="WP_131446126.1">
    <property type="nucleotide sequence ID" value="NZ_SJZI01000002.1"/>
</dbReference>
<dbReference type="EMBL" id="SJZI01000002">
    <property type="protein sequence ID" value="TCJ19118.1"/>
    <property type="molecule type" value="Genomic_DNA"/>
</dbReference>
<protein>
    <submittedName>
        <fullName evidence="2">Uncharacterized protein</fullName>
    </submittedName>
</protein>
<accession>A0A4R1BNW4</accession>
<sequence>MYPDPKEEPEKQPVPPSETVANAHAAGDGALERSDGTIEGGTAGPNSPELHAEDQDHKPY</sequence>
<evidence type="ECO:0000313" key="2">
    <source>
        <dbReference type="EMBL" id="TCJ19118.1"/>
    </source>
</evidence>
<comment type="caution">
    <text evidence="2">The sequence shown here is derived from an EMBL/GenBank/DDBJ whole genome shotgun (WGS) entry which is preliminary data.</text>
</comment>
<feature type="region of interest" description="Disordered" evidence="1">
    <location>
        <begin position="1"/>
        <end position="60"/>
    </location>
</feature>
<feature type="compositionally biased region" description="Basic and acidic residues" evidence="1">
    <location>
        <begin position="1"/>
        <end position="11"/>
    </location>
</feature>
<feature type="compositionally biased region" description="Basic and acidic residues" evidence="1">
    <location>
        <begin position="50"/>
        <end position="60"/>
    </location>
</feature>
<evidence type="ECO:0000313" key="3">
    <source>
        <dbReference type="Proteomes" id="UP000295334"/>
    </source>
</evidence>
<name>A0A4R1BNW4_9BACT</name>
<keyword evidence="3" id="KW-1185">Reference proteome</keyword>
<proteinExistence type="predicted"/>
<dbReference type="AlphaFoldDB" id="A0A4R1BNW4"/>
<dbReference type="Proteomes" id="UP000295334">
    <property type="component" value="Unassembled WGS sequence"/>
</dbReference>
<evidence type="ECO:0000256" key="1">
    <source>
        <dbReference type="SAM" id="MobiDB-lite"/>
    </source>
</evidence>
<gene>
    <name evidence="2" type="ORF">EPD60_01510</name>
</gene>
<organism evidence="2 3">
    <name type="scientific">Flaviaesturariibacter flavus</name>
    <dbReference type="NCBI Taxonomy" id="2502780"/>
    <lineage>
        <taxon>Bacteria</taxon>
        <taxon>Pseudomonadati</taxon>
        <taxon>Bacteroidota</taxon>
        <taxon>Chitinophagia</taxon>
        <taxon>Chitinophagales</taxon>
        <taxon>Chitinophagaceae</taxon>
        <taxon>Flaviaestuariibacter</taxon>
    </lineage>
</organism>